<geneLocation type="plasmid" evidence="1 2">
    <name>unnamed</name>
</geneLocation>
<organism evidence="1 2">
    <name type="scientific">Mycetohabitans rhizoxinica</name>
    <dbReference type="NCBI Taxonomy" id="412963"/>
    <lineage>
        <taxon>Bacteria</taxon>
        <taxon>Pseudomonadati</taxon>
        <taxon>Pseudomonadota</taxon>
        <taxon>Betaproteobacteria</taxon>
        <taxon>Burkholderiales</taxon>
        <taxon>Burkholderiaceae</taxon>
        <taxon>Mycetohabitans</taxon>
    </lineage>
</organism>
<evidence type="ECO:0000313" key="2">
    <source>
        <dbReference type="Proteomes" id="UP001493153"/>
    </source>
</evidence>
<keyword evidence="1" id="KW-0614">Plasmid</keyword>
<protein>
    <submittedName>
        <fullName evidence="1">Uncharacterized protein</fullName>
    </submittedName>
</protein>
<dbReference type="Proteomes" id="UP001493153">
    <property type="component" value="Plasmid unnamed"/>
</dbReference>
<keyword evidence="2" id="KW-1185">Reference proteome</keyword>
<dbReference type="RefSeq" id="WP_338911888.1">
    <property type="nucleotide sequence ID" value="NZ_CP062177.1"/>
</dbReference>
<name>A0ABZ2Q059_9BURK</name>
<evidence type="ECO:0000313" key="1">
    <source>
        <dbReference type="EMBL" id="WXK40727.1"/>
    </source>
</evidence>
<proteinExistence type="predicted"/>
<accession>A0ABZ2Q059</accession>
<gene>
    <name evidence="1" type="ORF">IHE29_16310</name>
</gene>
<reference evidence="1 2" key="1">
    <citation type="submission" date="2020-09" db="EMBL/GenBank/DDBJ databases">
        <title>Genome sequences of Mycetohabitans spp.</title>
        <authorList>
            <person name="Carter M.E."/>
            <person name="Carpenter S.C.D."/>
            <person name="Bogdanove A.J."/>
        </authorList>
    </citation>
    <scope>NUCLEOTIDE SEQUENCE [LARGE SCALE GENOMIC DNA]</scope>
    <source>
        <strain evidence="1 2">B12</strain>
        <plasmid evidence="1 2">unnamed</plasmid>
    </source>
</reference>
<dbReference type="EMBL" id="CP062177">
    <property type="protein sequence ID" value="WXK40727.1"/>
    <property type="molecule type" value="Genomic_DNA"/>
</dbReference>
<sequence length="131" mass="14721">MSILRNASVKFITPANSDDKDADTHVTVTVRDSNNRIAARIDSDFGHFSDHSVNGPYGLIIRNRSSAEELEAGNVTIRIDPNGHDTWIFNFDLDLQFDGDEHYGATYNNIVLNQDNRETSFGLQGVLEERH</sequence>